<gene>
    <name evidence="3" type="primary">Mettl25</name>
    <name evidence="3" type="ORF">Anas_02703</name>
</gene>
<dbReference type="InterPro" id="IPR052220">
    <property type="entry name" value="METTL25"/>
</dbReference>
<dbReference type="AlphaFoldDB" id="A0A5N5T4F7"/>
<organism evidence="3 4">
    <name type="scientific">Armadillidium nasatum</name>
    <dbReference type="NCBI Taxonomy" id="96803"/>
    <lineage>
        <taxon>Eukaryota</taxon>
        <taxon>Metazoa</taxon>
        <taxon>Ecdysozoa</taxon>
        <taxon>Arthropoda</taxon>
        <taxon>Crustacea</taxon>
        <taxon>Multicrustacea</taxon>
        <taxon>Malacostraca</taxon>
        <taxon>Eumalacostraca</taxon>
        <taxon>Peracarida</taxon>
        <taxon>Isopoda</taxon>
        <taxon>Oniscidea</taxon>
        <taxon>Crinocheta</taxon>
        <taxon>Armadillidiidae</taxon>
        <taxon>Armadillidium</taxon>
    </lineage>
</organism>
<dbReference type="GO" id="GO:0008168">
    <property type="term" value="F:methyltransferase activity"/>
    <property type="evidence" value="ECO:0007669"/>
    <property type="project" value="UniProtKB-KW"/>
</dbReference>
<evidence type="ECO:0000313" key="3">
    <source>
        <dbReference type="EMBL" id="KAB7499850.1"/>
    </source>
</evidence>
<sequence length="645" mass="74386">MCNRTKNYINYFKFKFSFKLIPYMGDLFDAIEEIEKDIVLHGEREGRKHAEQKDFQDGFVQGWKQACHIQRELGMINGFLCSVLENCSTLKSKDKTTISKLLTEIEKCDEWDSSNEKELENKLSSIHAKAKFIFKKLNRLTASFKKRKDSRFSPSIETMNFEERLPWRHSPSVEELIEKIKNLLSFLQPLLPLANCHLVQFLTEDQWNNLVPHHMQDDLLHIPRKNLNLISSPELYDYTEDLALNGNKCSHLHSFLLSVRKFHLDKQDVLTPVPELKIEKNPMDKVISLSMNKKKAYEVRKISQFIGNICNGKNIPWMVDIGSGLGYLSSILLLEYNYNILALDSSESNILSSMEQCHKMQTILNRYRKKESQRSDNEVKDKSHTSSSFDCEISNTTEKNISLVTTRNKKLLKGVTKFIKTDDNLSDIILSQFKPNVNGKYNKNDIGNVGIVGLHTCGNLSPVSLKLFVANPCAKFLCNVGCCYHLLEEEFCIDHFYINKERNSNSDNRYHSEDMDPFHKKNKSTETGFPLSSYLKSIKFFLGRNARNLASKPSNTLSQDDGNLKLLFWRSLFEIIVNDIHGCWPEGAFVGRGIGKRSLNFYEYCQQCLNNIGLDIKVRMFHLNCNINTSIIRKRNGAKNEVGDF</sequence>
<evidence type="ECO:0000313" key="4">
    <source>
        <dbReference type="Proteomes" id="UP000326759"/>
    </source>
</evidence>
<dbReference type="Proteomes" id="UP000326759">
    <property type="component" value="Unassembled WGS sequence"/>
</dbReference>
<name>A0A5N5T4F7_9CRUS</name>
<keyword evidence="4" id="KW-1185">Reference proteome</keyword>
<dbReference type="EMBL" id="SEYY01016324">
    <property type="protein sequence ID" value="KAB7499850.1"/>
    <property type="molecule type" value="Genomic_DNA"/>
</dbReference>
<proteinExistence type="predicted"/>
<dbReference type="GO" id="GO:0032259">
    <property type="term" value="P:methylation"/>
    <property type="evidence" value="ECO:0007669"/>
    <property type="project" value="UniProtKB-KW"/>
</dbReference>
<feature type="domain" description="Methyltransferase" evidence="2">
    <location>
        <begin position="294"/>
        <end position="489"/>
    </location>
</feature>
<dbReference type="OrthoDB" id="10258156at2759"/>
<dbReference type="InterPro" id="IPR025714">
    <property type="entry name" value="Methyltranfer_dom"/>
</dbReference>
<evidence type="ECO:0000259" key="2">
    <source>
        <dbReference type="Pfam" id="PF13679"/>
    </source>
</evidence>
<comment type="caution">
    <text evidence="3">The sequence shown here is derived from an EMBL/GenBank/DDBJ whole genome shotgun (WGS) entry which is preliminary data.</text>
</comment>
<feature type="compositionally biased region" description="Basic and acidic residues" evidence="1">
    <location>
        <begin position="370"/>
        <end position="384"/>
    </location>
</feature>
<reference evidence="3 4" key="1">
    <citation type="journal article" date="2019" name="PLoS Biol.">
        <title>Sex chromosomes control vertical transmission of feminizing Wolbachia symbionts in an isopod.</title>
        <authorList>
            <person name="Becking T."/>
            <person name="Chebbi M.A."/>
            <person name="Giraud I."/>
            <person name="Moumen B."/>
            <person name="Laverre T."/>
            <person name="Caubet Y."/>
            <person name="Peccoud J."/>
            <person name="Gilbert C."/>
            <person name="Cordaux R."/>
        </authorList>
    </citation>
    <scope>NUCLEOTIDE SEQUENCE [LARGE SCALE GENOMIC DNA]</scope>
    <source>
        <strain evidence="3">ANa2</strain>
        <tissue evidence="3">Whole body excluding digestive tract and cuticle</tissue>
    </source>
</reference>
<keyword evidence="3" id="KW-0808">Transferase</keyword>
<dbReference type="PANTHER" id="PTHR12496">
    <property type="entry name" value="CGI-41 METHYLTRANSFERASE"/>
    <property type="match status" value="1"/>
</dbReference>
<feature type="region of interest" description="Disordered" evidence="1">
    <location>
        <begin position="366"/>
        <end position="389"/>
    </location>
</feature>
<dbReference type="Pfam" id="PF13679">
    <property type="entry name" value="Methyltransf_32"/>
    <property type="match status" value="1"/>
</dbReference>
<dbReference type="PANTHER" id="PTHR12496:SF9">
    <property type="entry name" value="METHYLTRANSFERASE-LIKE PROTEIN 25-RELATED"/>
    <property type="match status" value="1"/>
</dbReference>
<keyword evidence="3" id="KW-0489">Methyltransferase</keyword>
<evidence type="ECO:0000256" key="1">
    <source>
        <dbReference type="SAM" id="MobiDB-lite"/>
    </source>
</evidence>
<accession>A0A5N5T4F7</accession>
<protein>
    <submittedName>
        <fullName evidence="3">Methyltransferase-like protein 25</fullName>
    </submittedName>
</protein>